<dbReference type="EMBL" id="CP000867">
    <property type="protein sequence ID" value="ABX00899.1"/>
    <property type="molecule type" value="Genomic_DNA"/>
</dbReference>
<evidence type="ECO:0000313" key="1">
    <source>
        <dbReference type="EMBL" id="ABX00899.1"/>
    </source>
</evidence>
<dbReference type="HOGENOM" id="CLU_1763889_0_0_2"/>
<name>A9A7F1_METM6</name>
<gene>
    <name evidence="1" type="ordered locus">MmarC6_0075</name>
</gene>
<dbReference type="AlphaFoldDB" id="A9A7F1"/>
<reference evidence="1" key="1">
    <citation type="submission" date="2007-10" db="EMBL/GenBank/DDBJ databases">
        <title>Complete sequence of Methanococcus maripaludis C6.</title>
        <authorList>
            <consortium name="US DOE Joint Genome Institute"/>
            <person name="Copeland A."/>
            <person name="Lucas S."/>
            <person name="Lapidus A."/>
            <person name="Barry K."/>
            <person name="Glavina del Rio T."/>
            <person name="Dalin E."/>
            <person name="Tice H."/>
            <person name="Pitluck S."/>
            <person name="Clum A."/>
            <person name="Schmutz J."/>
            <person name="Larimer F."/>
            <person name="Land M."/>
            <person name="Hauser L."/>
            <person name="Kyrpides N."/>
            <person name="Mikhailova N."/>
            <person name="Sieprawska-Lupa M."/>
            <person name="Whitman W.B."/>
            <person name="Richardson P."/>
        </authorList>
    </citation>
    <scope>NUCLEOTIDE SEQUENCE [LARGE SCALE GENOMIC DNA]</scope>
    <source>
        <strain evidence="1">C6</strain>
    </source>
</reference>
<dbReference type="STRING" id="444158.MmarC6_0075"/>
<dbReference type="KEGG" id="mmx:MmarC6_0075"/>
<proteinExistence type="predicted"/>
<protein>
    <submittedName>
        <fullName evidence="1">Uncharacterized protein</fullName>
    </submittedName>
</protein>
<accession>A9A7F1</accession>
<sequence length="147" mass="17105">MEKVLKEIHNKVKNGSKKQWLKEFKFLGLDEEHLKNTIMAYQNDRLLDIEDGNPNEIYFELTGYGIEQLHNKFGTEEDNKKMDELLKIAFETYKSTISGIGTIMPTTGLEYYYTGLLEYQGYLEEINPSYKITSEGIEYLKNKGLAE</sequence>
<organism evidence="1">
    <name type="scientific">Methanococcus maripaludis (strain C6 / ATCC BAA-1332)</name>
    <dbReference type="NCBI Taxonomy" id="444158"/>
    <lineage>
        <taxon>Archaea</taxon>
        <taxon>Methanobacteriati</taxon>
        <taxon>Methanobacteriota</taxon>
        <taxon>Methanomada group</taxon>
        <taxon>Methanococci</taxon>
        <taxon>Methanococcales</taxon>
        <taxon>Methanococcaceae</taxon>
        <taxon>Methanococcus</taxon>
    </lineage>
</organism>